<evidence type="ECO:0000313" key="1">
    <source>
        <dbReference type="EMBL" id="RVW70515.1"/>
    </source>
</evidence>
<name>A0A438GE82_VITVI</name>
<dbReference type="CDD" id="cd09272">
    <property type="entry name" value="RNase_HI_RT_Ty1"/>
    <property type="match status" value="1"/>
</dbReference>
<accession>A0A438GE82</accession>
<dbReference type="EMBL" id="QGNW01000463">
    <property type="protein sequence ID" value="RVW70515.1"/>
    <property type="molecule type" value="Genomic_DNA"/>
</dbReference>
<protein>
    <submittedName>
        <fullName evidence="1">Retrovirus-related Pol polyprotein from transposon TNT 1-94</fullName>
    </submittedName>
</protein>
<dbReference type="Proteomes" id="UP000288805">
    <property type="component" value="Unassembled WGS sequence"/>
</dbReference>
<evidence type="ECO:0000313" key="2">
    <source>
        <dbReference type="Proteomes" id="UP000288805"/>
    </source>
</evidence>
<reference evidence="1 2" key="1">
    <citation type="journal article" date="2018" name="PLoS Genet.">
        <title>Population sequencing reveals clonal diversity and ancestral inbreeding in the grapevine cultivar Chardonnay.</title>
        <authorList>
            <person name="Roach M.J."/>
            <person name="Johnson D.L."/>
            <person name="Bohlmann J."/>
            <person name="van Vuuren H.J."/>
            <person name="Jones S.J."/>
            <person name="Pretorius I.S."/>
            <person name="Schmidt S.A."/>
            <person name="Borneman A.R."/>
        </authorList>
    </citation>
    <scope>NUCLEOTIDE SEQUENCE [LARGE SCALE GENOMIC DNA]</scope>
    <source>
        <strain evidence="2">cv. Chardonnay</strain>
        <tissue evidence="1">Leaf</tissue>
    </source>
</reference>
<dbReference type="PANTHER" id="PTHR11439">
    <property type="entry name" value="GAG-POL-RELATED RETROTRANSPOSON"/>
    <property type="match status" value="1"/>
</dbReference>
<proteinExistence type="predicted"/>
<gene>
    <name evidence="1" type="primary">POLX_2714</name>
    <name evidence="1" type="ORF">CK203_056135</name>
</gene>
<sequence length="135" mass="14828">MEEISYANVMGCIMYAMVCTRPNIAYAVSVVSQFMANLGKAHWHALKWILWYLKGSLSIGLSYQCGAKMRDAITGFVDSDNAGSIDTRKSLSGYIFTIFGGLVSWKASLQKVVALSMIEAKFIAVIEVVKEALCL</sequence>
<comment type="caution">
    <text evidence="1">The sequence shown here is derived from an EMBL/GenBank/DDBJ whole genome shotgun (WGS) entry which is preliminary data.</text>
</comment>
<dbReference type="PANTHER" id="PTHR11439:SF491">
    <property type="entry name" value="INTEGRASE CATALYTIC DOMAIN-CONTAINING PROTEIN"/>
    <property type="match status" value="1"/>
</dbReference>
<dbReference type="AlphaFoldDB" id="A0A438GE82"/>
<organism evidence="1 2">
    <name type="scientific">Vitis vinifera</name>
    <name type="common">Grape</name>
    <dbReference type="NCBI Taxonomy" id="29760"/>
    <lineage>
        <taxon>Eukaryota</taxon>
        <taxon>Viridiplantae</taxon>
        <taxon>Streptophyta</taxon>
        <taxon>Embryophyta</taxon>
        <taxon>Tracheophyta</taxon>
        <taxon>Spermatophyta</taxon>
        <taxon>Magnoliopsida</taxon>
        <taxon>eudicotyledons</taxon>
        <taxon>Gunneridae</taxon>
        <taxon>Pentapetalae</taxon>
        <taxon>rosids</taxon>
        <taxon>Vitales</taxon>
        <taxon>Vitaceae</taxon>
        <taxon>Viteae</taxon>
        <taxon>Vitis</taxon>
    </lineage>
</organism>